<evidence type="ECO:0000259" key="6">
    <source>
        <dbReference type="SMART" id="SM01086"/>
    </source>
</evidence>
<dbReference type="Gene3D" id="3.40.50.300">
    <property type="entry name" value="P-loop containing nucleotide triphosphate hydrolases"/>
    <property type="match status" value="3"/>
</dbReference>
<dbReference type="AlphaFoldDB" id="A0A428Z6B0"/>
<name>A0A428Z6B0_KIBAR</name>
<dbReference type="SUPFAM" id="SSF52540">
    <property type="entry name" value="P-loop containing nucleoside triphosphate hydrolases"/>
    <property type="match status" value="3"/>
</dbReference>
<dbReference type="OrthoDB" id="9804062at2"/>
<keyword evidence="2" id="KW-0067">ATP-binding</keyword>
<evidence type="ECO:0000256" key="3">
    <source>
        <dbReference type="ARBA" id="ARBA00023186"/>
    </source>
</evidence>
<feature type="domain" description="AAA+ ATPase" evidence="5">
    <location>
        <begin position="398"/>
        <end position="601"/>
    </location>
</feature>
<dbReference type="InterPro" id="IPR003959">
    <property type="entry name" value="ATPase_AAA_core"/>
</dbReference>
<dbReference type="Gene3D" id="1.10.8.60">
    <property type="match status" value="2"/>
</dbReference>
<feature type="transmembrane region" description="Helical" evidence="4">
    <location>
        <begin position="30"/>
        <end position="49"/>
    </location>
</feature>
<comment type="caution">
    <text evidence="7">The sequence shown here is derived from an EMBL/GenBank/DDBJ whole genome shotgun (WGS) entry which is preliminary data.</text>
</comment>
<evidence type="ECO:0000313" key="8">
    <source>
        <dbReference type="Proteomes" id="UP000287547"/>
    </source>
</evidence>
<dbReference type="Proteomes" id="UP000287547">
    <property type="component" value="Unassembled WGS sequence"/>
</dbReference>
<evidence type="ECO:0000256" key="4">
    <source>
        <dbReference type="SAM" id="Phobius"/>
    </source>
</evidence>
<dbReference type="GO" id="GO:0051603">
    <property type="term" value="P:proteolysis involved in protein catabolic process"/>
    <property type="evidence" value="ECO:0007669"/>
    <property type="project" value="TreeGrafter"/>
</dbReference>
<evidence type="ECO:0000256" key="2">
    <source>
        <dbReference type="ARBA" id="ARBA00022840"/>
    </source>
</evidence>
<dbReference type="InterPro" id="IPR050052">
    <property type="entry name" value="ATP-dep_Clp_protease_ClpX"/>
</dbReference>
<dbReference type="RefSeq" id="WP_051794971.1">
    <property type="nucleotide sequence ID" value="NZ_QHKI01000021.1"/>
</dbReference>
<dbReference type="InterPro" id="IPR019489">
    <property type="entry name" value="Clp_ATPase_C"/>
</dbReference>
<keyword evidence="4" id="KW-0812">Transmembrane</keyword>
<evidence type="ECO:0000313" key="7">
    <source>
        <dbReference type="EMBL" id="RSM82744.1"/>
    </source>
</evidence>
<keyword evidence="3" id="KW-0143">Chaperone</keyword>
<evidence type="ECO:0000256" key="1">
    <source>
        <dbReference type="ARBA" id="ARBA00022741"/>
    </source>
</evidence>
<dbReference type="GO" id="GO:0006260">
    <property type="term" value="P:DNA replication"/>
    <property type="evidence" value="ECO:0007669"/>
    <property type="project" value="InterPro"/>
</dbReference>
<dbReference type="GO" id="GO:0005524">
    <property type="term" value="F:ATP binding"/>
    <property type="evidence" value="ECO:0007669"/>
    <property type="project" value="UniProtKB-KW"/>
</dbReference>
<dbReference type="PANTHER" id="PTHR48102">
    <property type="entry name" value="ATP-DEPENDENT CLP PROTEASE ATP-BINDING SUBUNIT CLPX-LIKE, MITOCHONDRIAL-RELATED"/>
    <property type="match status" value="1"/>
</dbReference>
<protein>
    <recommendedName>
        <fullName evidence="9">AAA family ATPase</fullName>
    </recommendedName>
</protein>
<gene>
    <name evidence="7" type="ORF">DMH04_24270</name>
</gene>
<proteinExistence type="predicted"/>
<dbReference type="PROSITE" id="PS00847">
    <property type="entry name" value="MCM_1"/>
    <property type="match status" value="1"/>
</dbReference>
<accession>A0A428Z6B0</accession>
<keyword evidence="4" id="KW-1133">Transmembrane helix</keyword>
<dbReference type="GO" id="GO:0003677">
    <property type="term" value="F:DNA binding"/>
    <property type="evidence" value="ECO:0007669"/>
    <property type="project" value="InterPro"/>
</dbReference>
<dbReference type="Pfam" id="PF07724">
    <property type="entry name" value="AAA_2"/>
    <property type="match status" value="1"/>
</dbReference>
<dbReference type="InterPro" id="IPR003593">
    <property type="entry name" value="AAA+_ATPase"/>
</dbReference>
<keyword evidence="1" id="KW-0547">Nucleotide-binding</keyword>
<dbReference type="EMBL" id="QHKI01000021">
    <property type="protein sequence ID" value="RSM82744.1"/>
    <property type="molecule type" value="Genomic_DNA"/>
</dbReference>
<reference evidence="7 8" key="1">
    <citation type="submission" date="2018-05" db="EMBL/GenBank/DDBJ databases">
        <title>Evolution of GPA BGCs.</title>
        <authorList>
            <person name="Waglechner N."/>
            <person name="Wright G.D."/>
        </authorList>
    </citation>
    <scope>NUCLEOTIDE SEQUENCE [LARGE SCALE GENOMIC DNA]</scope>
    <source>
        <strain evidence="7 8">A82846</strain>
    </source>
</reference>
<organism evidence="7 8">
    <name type="scientific">Kibdelosporangium aridum</name>
    <dbReference type="NCBI Taxonomy" id="2030"/>
    <lineage>
        <taxon>Bacteria</taxon>
        <taxon>Bacillati</taxon>
        <taxon>Actinomycetota</taxon>
        <taxon>Actinomycetes</taxon>
        <taxon>Pseudonocardiales</taxon>
        <taxon>Pseudonocardiaceae</taxon>
        <taxon>Kibdelosporangium</taxon>
    </lineage>
</organism>
<dbReference type="InterPro" id="IPR018525">
    <property type="entry name" value="MCM_CS"/>
</dbReference>
<evidence type="ECO:0000259" key="5">
    <source>
        <dbReference type="SMART" id="SM00382"/>
    </source>
</evidence>
<dbReference type="InterPro" id="IPR027417">
    <property type="entry name" value="P-loop_NTPase"/>
</dbReference>
<evidence type="ECO:0008006" key="9">
    <source>
        <dbReference type="Google" id="ProtNLM"/>
    </source>
</evidence>
<dbReference type="SMART" id="SM00382">
    <property type="entry name" value="AAA"/>
    <property type="match status" value="2"/>
</dbReference>
<feature type="domain" description="Clp ATPase C-terminal" evidence="6">
    <location>
        <begin position="586"/>
        <end position="674"/>
    </location>
</feature>
<dbReference type="Pfam" id="PF00004">
    <property type="entry name" value="AAA"/>
    <property type="match status" value="1"/>
</dbReference>
<feature type="domain" description="AAA+ ATPase" evidence="5">
    <location>
        <begin position="117"/>
        <end position="265"/>
    </location>
</feature>
<sequence length="967" mass="105396">MAMVFVWFAAMVFWLVYLFADGQLPNLGADVWALVIAVGLPLWTIMLMLTQVPRQLRRLPQIQGIQSPQTDQATLNRSAERPGTALSDLGGIDDAAKNLAPVISWLRTPTGQLGDNVARATLITGPSGCGKTTLAKAIAGEAGVPLFVYNGGEFHELLIGMGSARMRAAFAEARAKASNSRPCVLLIDQIDLIATARPDIAGSNPIDSGGSEAQRAMSKLLEELDDLGNNGRVYVVATTSRPRVLDSALFGPTRFDLRIDLDLPDEEQRAEILHKHLKQRPLAHTLGITDIAKGVAGFTGAELAQLVRWAVDAAKKRLLADGHPLLPDHPLQLDDFVQAKTLILPKVDTVPPARVVEHLDHRVEGQRTAKQRLGVAVSNHYLRLAAANTFTSLPTEIKKSNVLITGPTGTGKTMLIETIADYLQVPFVLGNATVLSQTGHLGTNVEQLLYQLLAAAQFNLRRAEYGIVCIDEFDKLAFNQGERTRSNGAAVQQELLKLVEGTVVEVPKSGGRSSGQASEVYQVNTRNMLFVGLGAFIGLETCVARRLAVPATGELATQALSEDLVEYGFLPELIGRFPVITATEALDDHEMVRIMGNPRNGLVTEYRTLLALHGWENPVFTDDALLRIAAEARHRGVGARALRSVMEQVLADVMYSDPASRQASRLIVDEELVERELNRTGSASPPVSKAKSLTPRKIVTALEKKVPGNAGTRELLATLSWHHYANPTDTTRNAALLVDPYLAQRRALAQALADIWGVPLAVLDADQFAEADISQWYANAVNDLMHCAGHQPAAARSGILLCDNIDRLLARSSSQSTGFLRATAPLREGRPLRFPGPDETPVSFPTAEILPIFAGSFRPAGDSSGNGEVDYSPGQLLHRLNRDYALPDGLMITVTDLRLTGDELAKAIQHHDDAIRRKYRHLLEFRHVVVTRTDEDYRALARRALDDQWNLADVPLHLETMLLEQLG</sequence>
<dbReference type="PANTHER" id="PTHR48102:SF7">
    <property type="entry name" value="ATP-DEPENDENT CLP PROTEASE ATP-BINDING SUBUNIT CLPX-LIKE, MITOCHONDRIAL"/>
    <property type="match status" value="1"/>
</dbReference>
<dbReference type="GO" id="GO:0016887">
    <property type="term" value="F:ATP hydrolysis activity"/>
    <property type="evidence" value="ECO:0007669"/>
    <property type="project" value="InterPro"/>
</dbReference>
<keyword evidence="4" id="KW-0472">Membrane</keyword>
<dbReference type="SMART" id="SM01086">
    <property type="entry name" value="ClpB_D2-small"/>
    <property type="match status" value="1"/>
</dbReference>